<dbReference type="Proteomes" id="UP001501319">
    <property type="component" value="Unassembled WGS sequence"/>
</dbReference>
<proteinExistence type="inferred from homology"/>
<keyword evidence="2" id="KW-0808">Transferase</keyword>
<dbReference type="InterPro" id="IPR031475">
    <property type="entry name" value="NBD_C"/>
</dbReference>
<comment type="similarity">
    <text evidence="1">Belongs to the four-carbon acid sugar kinase family.</text>
</comment>
<dbReference type="RefSeq" id="WP_344114383.1">
    <property type="nucleotide sequence ID" value="NZ_BAAANE010000008.1"/>
</dbReference>
<comment type="caution">
    <text evidence="9">The sequence shown here is derived from an EMBL/GenBank/DDBJ whole genome shotgun (WGS) entry which is preliminary data.</text>
</comment>
<keyword evidence="10" id="KW-1185">Reference proteome</keyword>
<keyword evidence="3" id="KW-0547">Nucleotide-binding</keyword>
<keyword evidence="6" id="KW-0119">Carbohydrate metabolism</keyword>
<evidence type="ECO:0000256" key="5">
    <source>
        <dbReference type="ARBA" id="ARBA00022840"/>
    </source>
</evidence>
<sequence>MTSRVVVLADDLTGAADTAGQFDRAGWTAELQVGPGGPSDAEVVAINTDSRALEPAAAADAIRTALDKVALEEDWAAVYLKVDSTLRGPVRAMTHAVLQARGGDVVAVVCPAFPAVGRTMVAGTLLVHGVPVAETAVGRDPVTPVRESHVPTLLGAPLVELDPQADDTELASALRGHGPVVVVDARDEVDLDRVARAVLALGNQAVAVGSAGLAAHLARRWRPLRSGPVLVVVSSLHDASRGQAELLAAAGARRIQPVAATLEDAGAWERFARSVVSGTPLDDFGVLVLMGPARDGEAVEPSLVAGRLGDLAARLTSIQRPAGLVLAGGDGALAVLSALSATGIRLDGEVANGVPIGSLTGGPYAGLPVVTKAGGFGADDILIRAAEAVRSRPLDPRRSCA</sequence>
<feature type="domain" description="Four-carbon acid sugar kinase nucleotide binding" evidence="8">
    <location>
        <begin position="230"/>
        <end position="382"/>
    </location>
</feature>
<dbReference type="SUPFAM" id="SSF142764">
    <property type="entry name" value="YgbK-like"/>
    <property type="match status" value="1"/>
</dbReference>
<dbReference type="Pfam" id="PF07005">
    <property type="entry name" value="SBD_N"/>
    <property type="match status" value="1"/>
</dbReference>
<evidence type="ECO:0000256" key="1">
    <source>
        <dbReference type="ARBA" id="ARBA00005715"/>
    </source>
</evidence>
<feature type="domain" description="Four-carbon acid sugar kinase N-terminal" evidence="7">
    <location>
        <begin position="6"/>
        <end position="217"/>
    </location>
</feature>
<evidence type="ECO:0000256" key="6">
    <source>
        <dbReference type="ARBA" id="ARBA00023277"/>
    </source>
</evidence>
<gene>
    <name evidence="9" type="ORF">GCM10009744_48940</name>
</gene>
<organism evidence="9 10">
    <name type="scientific">Kribbella alba</name>
    <dbReference type="NCBI Taxonomy" id="190197"/>
    <lineage>
        <taxon>Bacteria</taxon>
        <taxon>Bacillati</taxon>
        <taxon>Actinomycetota</taxon>
        <taxon>Actinomycetes</taxon>
        <taxon>Propionibacteriales</taxon>
        <taxon>Kribbellaceae</taxon>
        <taxon>Kribbella</taxon>
    </lineage>
</organism>
<dbReference type="InterPro" id="IPR010737">
    <property type="entry name" value="4-carb_acid_sugar_kinase_N"/>
</dbReference>
<dbReference type="Pfam" id="PF17042">
    <property type="entry name" value="NBD_C"/>
    <property type="match status" value="1"/>
</dbReference>
<evidence type="ECO:0000313" key="9">
    <source>
        <dbReference type="EMBL" id="GAA1651435.1"/>
    </source>
</evidence>
<keyword evidence="5" id="KW-0067">ATP-binding</keyword>
<dbReference type="Gene3D" id="3.40.980.20">
    <property type="entry name" value="Four-carbon acid sugar kinase, nucleotide binding domain"/>
    <property type="match status" value="1"/>
</dbReference>
<accession>A0ABN2FKM4</accession>
<evidence type="ECO:0000259" key="8">
    <source>
        <dbReference type="Pfam" id="PF17042"/>
    </source>
</evidence>
<evidence type="ECO:0000313" key="10">
    <source>
        <dbReference type="Proteomes" id="UP001501319"/>
    </source>
</evidence>
<dbReference type="Gene3D" id="3.40.50.10840">
    <property type="entry name" value="Putative sugar-binding, N-terminal domain"/>
    <property type="match status" value="1"/>
</dbReference>
<evidence type="ECO:0000259" key="7">
    <source>
        <dbReference type="Pfam" id="PF07005"/>
    </source>
</evidence>
<dbReference type="GO" id="GO:0016301">
    <property type="term" value="F:kinase activity"/>
    <property type="evidence" value="ECO:0007669"/>
    <property type="project" value="UniProtKB-KW"/>
</dbReference>
<dbReference type="InterPro" id="IPR042213">
    <property type="entry name" value="NBD_C_sf"/>
</dbReference>
<reference evidence="9 10" key="1">
    <citation type="journal article" date="2019" name="Int. J. Syst. Evol. Microbiol.">
        <title>The Global Catalogue of Microorganisms (GCM) 10K type strain sequencing project: providing services to taxonomists for standard genome sequencing and annotation.</title>
        <authorList>
            <consortium name="The Broad Institute Genomics Platform"/>
            <consortium name="The Broad Institute Genome Sequencing Center for Infectious Disease"/>
            <person name="Wu L."/>
            <person name="Ma J."/>
        </authorList>
    </citation>
    <scope>NUCLEOTIDE SEQUENCE [LARGE SCALE GENOMIC DNA]</scope>
    <source>
        <strain evidence="9 10">JCM 14306</strain>
    </source>
</reference>
<dbReference type="InterPro" id="IPR037051">
    <property type="entry name" value="4-carb_acid_sugar_kinase_N_sf"/>
</dbReference>
<name>A0ABN2FKM4_9ACTN</name>
<evidence type="ECO:0000256" key="2">
    <source>
        <dbReference type="ARBA" id="ARBA00022679"/>
    </source>
</evidence>
<keyword evidence="4 9" id="KW-0418">Kinase</keyword>
<evidence type="ECO:0000256" key="4">
    <source>
        <dbReference type="ARBA" id="ARBA00022777"/>
    </source>
</evidence>
<protein>
    <submittedName>
        <fullName evidence="9">Four-carbon acid sugar kinase family protein</fullName>
    </submittedName>
</protein>
<evidence type="ECO:0000256" key="3">
    <source>
        <dbReference type="ARBA" id="ARBA00022741"/>
    </source>
</evidence>
<dbReference type="EMBL" id="BAAANE010000008">
    <property type="protein sequence ID" value="GAA1651435.1"/>
    <property type="molecule type" value="Genomic_DNA"/>
</dbReference>